<gene>
    <name evidence="2" type="ORF">BHM03_00017976</name>
</gene>
<sequence length="153" mass="16853">MRDLCRVKARVPNEPYMAREIAELPKLIGDSPLKVSWASLTLQHKVCTGVYRGILSLPLTKEIYTIPSEVLVDNAAKNLVTLKDEIGPIVIIATKAQANEVTAKLDEAQRGEAEALEKVKALEEELQGMRGDLEAAQAKTRETEKFLSVARAL</sequence>
<accession>A0A445MF58</accession>
<dbReference type="Proteomes" id="UP000290560">
    <property type="component" value="Unassembled WGS sequence"/>
</dbReference>
<organism evidence="2">
    <name type="scientific">Ensete ventricosum</name>
    <name type="common">Abyssinian banana</name>
    <name type="synonym">Musa ensete</name>
    <dbReference type="NCBI Taxonomy" id="4639"/>
    <lineage>
        <taxon>Eukaryota</taxon>
        <taxon>Viridiplantae</taxon>
        <taxon>Streptophyta</taxon>
        <taxon>Embryophyta</taxon>
        <taxon>Tracheophyta</taxon>
        <taxon>Spermatophyta</taxon>
        <taxon>Magnoliopsida</taxon>
        <taxon>Liliopsida</taxon>
        <taxon>Zingiberales</taxon>
        <taxon>Musaceae</taxon>
        <taxon>Ensete</taxon>
    </lineage>
</organism>
<name>A0A445MF58_ENSVE</name>
<dbReference type="AlphaFoldDB" id="A0A445MF58"/>
<feature type="coiled-coil region" evidence="1">
    <location>
        <begin position="105"/>
        <end position="139"/>
    </location>
</feature>
<keyword evidence="1" id="KW-0175">Coiled coil</keyword>
<dbReference type="EMBL" id="KV875766">
    <property type="protein sequence ID" value="RZR72853.1"/>
    <property type="molecule type" value="Genomic_DNA"/>
</dbReference>
<evidence type="ECO:0000256" key="1">
    <source>
        <dbReference type="SAM" id="Coils"/>
    </source>
</evidence>
<reference evidence="2" key="1">
    <citation type="journal article" date="2018" name="Data Brief">
        <title>Genome sequence data from 17 accessions of Ensete ventricosum, a staple food crop for millions in Ethiopia.</title>
        <authorList>
            <person name="Yemataw Z."/>
            <person name="Muzemil S."/>
            <person name="Ambachew D."/>
            <person name="Tripathi L."/>
            <person name="Tesfaye K."/>
            <person name="Chala A."/>
            <person name="Farbos A."/>
            <person name="O'Neill P."/>
            <person name="Moore K."/>
            <person name="Grant M."/>
            <person name="Studholme D.J."/>
        </authorList>
    </citation>
    <scope>NUCLEOTIDE SEQUENCE [LARGE SCALE GENOMIC DNA]</scope>
    <source>
        <tissue evidence="2">Leaf</tissue>
    </source>
</reference>
<proteinExistence type="predicted"/>
<evidence type="ECO:0000313" key="2">
    <source>
        <dbReference type="EMBL" id="RZR72853.1"/>
    </source>
</evidence>
<protein>
    <submittedName>
        <fullName evidence="2">Uncharacterized protein</fullName>
    </submittedName>
</protein>